<dbReference type="InterPro" id="IPR029044">
    <property type="entry name" value="Nucleotide-diphossugar_trans"/>
</dbReference>
<protein>
    <recommendedName>
        <fullName evidence="3">Glycosyltransferase family 2 protein</fullName>
    </recommendedName>
</protein>
<proteinExistence type="predicted"/>
<dbReference type="PANTHER" id="PTHR43179:SF10">
    <property type="entry name" value="GLYCOSYL TRANSFERASE"/>
    <property type="match status" value="1"/>
</dbReference>
<dbReference type="PANTHER" id="PTHR43179">
    <property type="entry name" value="RHAMNOSYLTRANSFERASE WBBL"/>
    <property type="match status" value="1"/>
</dbReference>
<comment type="caution">
    <text evidence="1">The sequence shown here is derived from an EMBL/GenBank/DDBJ whole genome shotgun (WGS) entry which is preliminary data.</text>
</comment>
<keyword evidence="2" id="KW-1185">Reference proteome</keyword>
<reference evidence="1 2" key="1">
    <citation type="submission" date="2017-11" db="EMBL/GenBank/DDBJ databases">
        <title>Genomic Encyclopedia of Type Strains, Phase III (KMG-III): the genomes of soil and plant-associated and newly described type strains.</title>
        <authorList>
            <person name="Whitman W."/>
        </authorList>
    </citation>
    <scope>NUCLEOTIDE SEQUENCE [LARGE SCALE GENOMIC DNA]</scope>
    <source>
        <strain evidence="1 2">UB-Domo-W1</strain>
    </source>
</reference>
<dbReference type="Pfam" id="PF13641">
    <property type="entry name" value="Glyco_tranf_2_3"/>
    <property type="match status" value="1"/>
</dbReference>
<dbReference type="OrthoDB" id="9771846at2"/>
<dbReference type="EMBL" id="PGTX01000004">
    <property type="protein sequence ID" value="PJI77166.1"/>
    <property type="molecule type" value="Genomic_DNA"/>
</dbReference>
<organism evidence="1 2">
    <name type="scientific">Polynucleobacter brandtiae</name>
    <dbReference type="NCBI Taxonomy" id="1938816"/>
    <lineage>
        <taxon>Bacteria</taxon>
        <taxon>Pseudomonadati</taxon>
        <taxon>Pseudomonadota</taxon>
        <taxon>Betaproteobacteria</taxon>
        <taxon>Burkholderiales</taxon>
        <taxon>Burkholderiaceae</taxon>
        <taxon>Polynucleobacter</taxon>
    </lineage>
</organism>
<dbReference type="SUPFAM" id="SSF53448">
    <property type="entry name" value="Nucleotide-diphospho-sugar transferases"/>
    <property type="match status" value="1"/>
</dbReference>
<name>A0A2M8VJJ3_9BURK</name>
<dbReference type="Proteomes" id="UP000229366">
    <property type="component" value="Unassembled WGS sequence"/>
</dbReference>
<evidence type="ECO:0008006" key="3">
    <source>
        <dbReference type="Google" id="ProtNLM"/>
    </source>
</evidence>
<evidence type="ECO:0000313" key="2">
    <source>
        <dbReference type="Proteomes" id="UP000229366"/>
    </source>
</evidence>
<accession>A0A2M8VJJ3</accession>
<dbReference type="Gene3D" id="3.90.550.10">
    <property type="entry name" value="Spore Coat Polysaccharide Biosynthesis Protein SpsA, Chain A"/>
    <property type="match status" value="1"/>
</dbReference>
<dbReference type="AlphaFoldDB" id="A0A2M8VJJ3"/>
<gene>
    <name evidence="1" type="ORF">B0G85_1769</name>
</gene>
<evidence type="ECO:0000313" key="1">
    <source>
        <dbReference type="EMBL" id="PJI77166.1"/>
    </source>
</evidence>
<sequence length="274" mass="31922">MVDIIISMVVFKTPASQIDAVLSSFLNESNIINIEIYIFDNGLDSSIRDYCNVKGFNYLTLNNNVGFSGGHNFILKSTSSRAKSYLILNPDVYLMSDALNKLYIFMQSHSDCGIVSPKILNPDNTIQYVCRLLPTPIDLVSRRFFSRFIKPYLNKTELRFTNYDKTYDVPFIHGACLLINSAAYELVNGFDERYFLYMEDLDICRRISKSHRVYFYPEASAVHGHAKGSYKNKKLLYYHIISAIKYFNKWGWFFDLKRTETNKATLRKLLYYNF</sequence>
<dbReference type="RefSeq" id="WP_100380074.1">
    <property type="nucleotide sequence ID" value="NZ_CBCSBW010000005.1"/>
</dbReference>